<reference evidence="4 5" key="1">
    <citation type="submission" date="2018-12" db="EMBL/GenBank/DDBJ databases">
        <title>Draft genome sequence of Xylaria grammica IHI A82.</title>
        <authorList>
            <person name="Buettner E."/>
            <person name="Kellner H."/>
        </authorList>
    </citation>
    <scope>NUCLEOTIDE SEQUENCE [LARGE SCALE GENOMIC DNA]</scope>
    <source>
        <strain evidence="4 5">IHI A82</strain>
    </source>
</reference>
<dbReference type="Pfam" id="PF04082">
    <property type="entry name" value="Fungal_trans"/>
    <property type="match status" value="1"/>
</dbReference>
<keyword evidence="1" id="KW-0539">Nucleus</keyword>
<feature type="region of interest" description="Disordered" evidence="2">
    <location>
        <begin position="58"/>
        <end position="77"/>
    </location>
</feature>
<dbReference type="Proteomes" id="UP000286045">
    <property type="component" value="Unassembled WGS sequence"/>
</dbReference>
<protein>
    <recommendedName>
        <fullName evidence="3">Xylanolytic transcriptional activator regulatory domain-containing protein</fullName>
    </recommendedName>
</protein>
<evidence type="ECO:0000313" key="5">
    <source>
        <dbReference type="Proteomes" id="UP000286045"/>
    </source>
</evidence>
<evidence type="ECO:0000259" key="3">
    <source>
        <dbReference type="Pfam" id="PF04082"/>
    </source>
</evidence>
<evidence type="ECO:0000313" key="4">
    <source>
        <dbReference type="EMBL" id="RWA06274.1"/>
    </source>
</evidence>
<sequence length="568" mass="63485">MIFHRTKKDDSLDARLARIEAKLDALQGAGSAVPPDQLRRLLEQDTADERELEIQLNSERPSPVDWISPRSRDGPPVPPLTEALPIIETYFQDYNSLIPIFNQQSFMRLLNDYYKPHGERPRIYAGVINVVLAMGYRVQSAHNGDVQAGFNDVKVKTCVDNAQMMLDEIMTRDQDTLGLQALLGLVMRLAHSLRLDSKSMSSELSPQEARQRANIFWDISLRTITPSLQIDGDIDIDLPSSANDDCGGLLYSLDGRSQFHLFRAKAQLAHLEGRIYDALLSNRSRKLSHEVRAQAVSQIHRLMERWERSIPGPFRPENMAGNLLSGPLVHMTNVYQTYLMCLTMTHGLYAHDSPWLKSLGGLGSDLLRTFNPRSDACLDGNRSSTPAVWEKCVTMSRAMLNILSYQTFGGCSVWLSACVYFSAMTFLYVNLIYHPTSKSAVSDQKLAELSMLQLQKYFDYKGLEKFKGLRHVLVQIESMAKSVLEDAQAPRASTQQTDPFDSTFLSEPPLPIDIFDMGFGQDLGTGEPFSTVGSEWIGTSSFDTSTTDAAAHAWAASGIEPFLRFGPS</sequence>
<dbReference type="InterPro" id="IPR050987">
    <property type="entry name" value="AtrR-like"/>
</dbReference>
<organism evidence="4 5">
    <name type="scientific">Xylaria grammica</name>
    <dbReference type="NCBI Taxonomy" id="363999"/>
    <lineage>
        <taxon>Eukaryota</taxon>
        <taxon>Fungi</taxon>
        <taxon>Dikarya</taxon>
        <taxon>Ascomycota</taxon>
        <taxon>Pezizomycotina</taxon>
        <taxon>Sordariomycetes</taxon>
        <taxon>Xylariomycetidae</taxon>
        <taxon>Xylariales</taxon>
        <taxon>Xylariaceae</taxon>
        <taxon>Xylaria</taxon>
    </lineage>
</organism>
<evidence type="ECO:0000256" key="2">
    <source>
        <dbReference type="SAM" id="MobiDB-lite"/>
    </source>
</evidence>
<dbReference type="InterPro" id="IPR007219">
    <property type="entry name" value="XnlR_reg_dom"/>
</dbReference>
<gene>
    <name evidence="4" type="ORF">EKO27_g8829</name>
</gene>
<proteinExistence type="predicted"/>
<dbReference type="GO" id="GO:0006351">
    <property type="term" value="P:DNA-templated transcription"/>
    <property type="evidence" value="ECO:0007669"/>
    <property type="project" value="InterPro"/>
</dbReference>
<dbReference type="EMBL" id="RYZI01000350">
    <property type="protein sequence ID" value="RWA06274.1"/>
    <property type="molecule type" value="Genomic_DNA"/>
</dbReference>
<name>A0A439CVQ7_9PEZI</name>
<dbReference type="PANTHER" id="PTHR46910:SF25">
    <property type="entry name" value="ABC-TRANSPORTER-REGULATING TRANSCRIPTION FACTOR"/>
    <property type="match status" value="1"/>
</dbReference>
<dbReference type="CDD" id="cd12148">
    <property type="entry name" value="fungal_TF_MHR"/>
    <property type="match status" value="1"/>
</dbReference>
<keyword evidence="5" id="KW-1185">Reference proteome</keyword>
<dbReference type="GO" id="GO:0008270">
    <property type="term" value="F:zinc ion binding"/>
    <property type="evidence" value="ECO:0007669"/>
    <property type="project" value="InterPro"/>
</dbReference>
<comment type="caution">
    <text evidence="4">The sequence shown here is derived from an EMBL/GenBank/DDBJ whole genome shotgun (WGS) entry which is preliminary data.</text>
</comment>
<feature type="domain" description="Xylanolytic transcriptional activator regulatory" evidence="3">
    <location>
        <begin position="87"/>
        <end position="219"/>
    </location>
</feature>
<dbReference type="GO" id="GO:0003677">
    <property type="term" value="F:DNA binding"/>
    <property type="evidence" value="ECO:0007669"/>
    <property type="project" value="InterPro"/>
</dbReference>
<dbReference type="GO" id="GO:0003700">
    <property type="term" value="F:DNA-binding transcription factor activity"/>
    <property type="evidence" value="ECO:0007669"/>
    <property type="project" value="InterPro"/>
</dbReference>
<dbReference type="PANTHER" id="PTHR46910">
    <property type="entry name" value="TRANSCRIPTION FACTOR PDR1"/>
    <property type="match status" value="1"/>
</dbReference>
<dbReference type="AlphaFoldDB" id="A0A439CVQ7"/>
<evidence type="ECO:0000256" key="1">
    <source>
        <dbReference type="ARBA" id="ARBA00023242"/>
    </source>
</evidence>
<dbReference type="STRING" id="363999.A0A439CVQ7"/>
<accession>A0A439CVQ7</accession>